<keyword evidence="3" id="KW-0238">DNA-binding</keyword>
<dbReference type="GeneID" id="25283560"/>
<dbReference type="OrthoDB" id="10251155at2759"/>
<feature type="compositionally biased region" description="Polar residues" evidence="6">
    <location>
        <begin position="11"/>
        <end position="23"/>
    </location>
</feature>
<comment type="caution">
    <text evidence="8">The sequence shown here is derived from an EMBL/GenBank/DDBJ whole genome shotgun (WGS) entry which is preliminary data.</text>
</comment>
<dbReference type="Proteomes" id="UP000027920">
    <property type="component" value="Unassembled WGS sequence"/>
</dbReference>
<accession>A0A072P554</accession>
<gene>
    <name evidence="8" type="ORF">A1O9_08648</name>
</gene>
<organism evidence="8 9">
    <name type="scientific">Exophiala aquamarina CBS 119918</name>
    <dbReference type="NCBI Taxonomy" id="1182545"/>
    <lineage>
        <taxon>Eukaryota</taxon>
        <taxon>Fungi</taxon>
        <taxon>Dikarya</taxon>
        <taxon>Ascomycota</taxon>
        <taxon>Pezizomycotina</taxon>
        <taxon>Eurotiomycetes</taxon>
        <taxon>Chaetothyriomycetidae</taxon>
        <taxon>Chaetothyriales</taxon>
        <taxon>Herpotrichiellaceae</taxon>
        <taxon>Exophiala</taxon>
    </lineage>
</organism>
<dbReference type="InterPro" id="IPR007219">
    <property type="entry name" value="XnlR_reg_dom"/>
</dbReference>
<dbReference type="GO" id="GO:0008270">
    <property type="term" value="F:zinc ion binding"/>
    <property type="evidence" value="ECO:0007669"/>
    <property type="project" value="InterPro"/>
</dbReference>
<dbReference type="HOGENOM" id="CLU_007427_2_1_1"/>
<dbReference type="CDD" id="cd12148">
    <property type="entry name" value="fungal_TF_MHR"/>
    <property type="match status" value="1"/>
</dbReference>
<proteinExistence type="predicted"/>
<evidence type="ECO:0000313" key="9">
    <source>
        <dbReference type="Proteomes" id="UP000027920"/>
    </source>
</evidence>
<keyword evidence="9" id="KW-1185">Reference proteome</keyword>
<dbReference type="RefSeq" id="XP_013257586.1">
    <property type="nucleotide sequence ID" value="XM_013402132.1"/>
</dbReference>
<name>A0A072P554_9EURO</name>
<dbReference type="AlphaFoldDB" id="A0A072P554"/>
<dbReference type="PANTHER" id="PTHR47171">
    <property type="entry name" value="FARA-RELATED"/>
    <property type="match status" value="1"/>
</dbReference>
<dbReference type="GO" id="GO:0003677">
    <property type="term" value="F:DNA binding"/>
    <property type="evidence" value="ECO:0007669"/>
    <property type="project" value="UniProtKB-KW"/>
</dbReference>
<dbReference type="GO" id="GO:0006351">
    <property type="term" value="P:DNA-templated transcription"/>
    <property type="evidence" value="ECO:0007669"/>
    <property type="project" value="InterPro"/>
</dbReference>
<evidence type="ECO:0000313" key="8">
    <source>
        <dbReference type="EMBL" id="KEF54996.1"/>
    </source>
</evidence>
<dbReference type="STRING" id="1182545.A0A072P554"/>
<evidence type="ECO:0000256" key="3">
    <source>
        <dbReference type="ARBA" id="ARBA00023125"/>
    </source>
</evidence>
<reference evidence="8 9" key="1">
    <citation type="submission" date="2013-03" db="EMBL/GenBank/DDBJ databases">
        <title>The Genome Sequence of Exophiala aquamarina CBS 119918.</title>
        <authorList>
            <consortium name="The Broad Institute Genomics Platform"/>
            <person name="Cuomo C."/>
            <person name="de Hoog S."/>
            <person name="Gorbushina A."/>
            <person name="Walker B."/>
            <person name="Young S.K."/>
            <person name="Zeng Q."/>
            <person name="Gargeya S."/>
            <person name="Fitzgerald M."/>
            <person name="Haas B."/>
            <person name="Abouelleil A."/>
            <person name="Allen A.W."/>
            <person name="Alvarado L."/>
            <person name="Arachchi H.M."/>
            <person name="Berlin A.M."/>
            <person name="Chapman S.B."/>
            <person name="Gainer-Dewar J."/>
            <person name="Goldberg J."/>
            <person name="Griggs A."/>
            <person name="Gujja S."/>
            <person name="Hansen M."/>
            <person name="Howarth C."/>
            <person name="Imamovic A."/>
            <person name="Ireland A."/>
            <person name="Larimer J."/>
            <person name="McCowan C."/>
            <person name="Murphy C."/>
            <person name="Pearson M."/>
            <person name="Poon T.W."/>
            <person name="Priest M."/>
            <person name="Roberts A."/>
            <person name="Saif S."/>
            <person name="Shea T."/>
            <person name="Sisk P."/>
            <person name="Sykes S."/>
            <person name="Wortman J."/>
            <person name="Nusbaum C."/>
            <person name="Birren B."/>
        </authorList>
    </citation>
    <scope>NUCLEOTIDE SEQUENCE [LARGE SCALE GENOMIC DNA]</scope>
    <source>
        <strain evidence="8 9">CBS 119918</strain>
    </source>
</reference>
<protein>
    <recommendedName>
        <fullName evidence="7">Xylanolytic transcriptional activator regulatory domain-containing protein</fullName>
    </recommendedName>
</protein>
<dbReference type="EMBL" id="AMGV01000008">
    <property type="protein sequence ID" value="KEF54996.1"/>
    <property type="molecule type" value="Genomic_DNA"/>
</dbReference>
<keyword evidence="4" id="KW-0804">Transcription</keyword>
<feature type="region of interest" description="Disordered" evidence="6">
    <location>
        <begin position="1"/>
        <end position="23"/>
    </location>
</feature>
<dbReference type="PANTHER" id="PTHR47171:SF2">
    <property type="entry name" value="TRANSCRIPTION FACTOR, PUTATIVE-RELATED"/>
    <property type="match status" value="1"/>
</dbReference>
<keyword evidence="5" id="KW-0539">Nucleus</keyword>
<evidence type="ECO:0000256" key="1">
    <source>
        <dbReference type="ARBA" id="ARBA00022833"/>
    </source>
</evidence>
<evidence type="ECO:0000256" key="4">
    <source>
        <dbReference type="ARBA" id="ARBA00023163"/>
    </source>
</evidence>
<keyword evidence="2" id="KW-0805">Transcription regulation</keyword>
<sequence length="532" mass="60195">MLYRSAYCDSPSPSERGTTSLENSHDFTVSETKWKVLELYRAIEFPPVLVCQSLIEAYFDHCWTWMPVVDPSLRETAATTFLVSLTSTKPGSLLLMNAMLLAGSRMRKGTKQYLSSEDFYARAKILVDLEIERNPQHLLPALCMMQWWNTHNPRDVSTNSSRFWITYAIGIAQQMGLHTSTPHPSGNKRSWKLIWWTLYDFPSGYELQCMLFCNFVKISEIISDICRTLTRHRRLSWEMKKVLVTRLLEWIENLPGLLRLYNANGSTRPYHFDIAQLHIYYLIALCILFRPCSISGISPENSAAVLASSLCHRLLEGIQVRDQMSYLGPIFSWCILVAAIPQLSCAVFPSLWKGSQYKLDDLEGFLTSLESKWPSARFNIGEIHRLREVADSVAANRLSMSRGQSVIEIDSACAIAPEKLFGIYGEDALQSYEQIYSSLSPATPAEQQLVTPALPQLQRLQQPLTALVPNSIQEFTSTALSPSNQTALLSEGISLTSEITPILSNDAFSFDENWYEMDWADLLAETGAHDLN</sequence>
<evidence type="ECO:0000259" key="7">
    <source>
        <dbReference type="Pfam" id="PF04082"/>
    </source>
</evidence>
<evidence type="ECO:0000256" key="5">
    <source>
        <dbReference type="ARBA" id="ARBA00023242"/>
    </source>
</evidence>
<evidence type="ECO:0000256" key="6">
    <source>
        <dbReference type="SAM" id="MobiDB-lite"/>
    </source>
</evidence>
<dbReference type="InterPro" id="IPR052073">
    <property type="entry name" value="Amide_Lactam_Regulators"/>
</dbReference>
<feature type="domain" description="Xylanolytic transcriptional activator regulatory" evidence="7">
    <location>
        <begin position="55"/>
        <end position="199"/>
    </location>
</feature>
<dbReference type="VEuPathDB" id="FungiDB:A1O9_08648"/>
<evidence type="ECO:0000256" key="2">
    <source>
        <dbReference type="ARBA" id="ARBA00023015"/>
    </source>
</evidence>
<keyword evidence="1" id="KW-0862">Zinc</keyword>
<dbReference type="Pfam" id="PF04082">
    <property type="entry name" value="Fungal_trans"/>
    <property type="match status" value="1"/>
</dbReference>